<dbReference type="HOGENOM" id="CLU_142113_3_0_11"/>
<dbReference type="InterPro" id="IPR021400">
    <property type="entry name" value="DUF3039"/>
</dbReference>
<keyword evidence="2" id="KW-1185">Reference proteome</keyword>
<evidence type="ECO:0000313" key="2">
    <source>
        <dbReference type="Proteomes" id="UP000002247"/>
    </source>
</evidence>
<dbReference type="Proteomes" id="UP000002247">
    <property type="component" value="Chromosome"/>
</dbReference>
<accession>D6ZEQ8</accession>
<name>D6ZEQ8_SEGRD</name>
<protein>
    <recommendedName>
        <fullName evidence="3">DUF3039 domain-containing protein</fullName>
    </recommendedName>
</protein>
<dbReference type="KEGG" id="srt:Srot_0959"/>
<proteinExistence type="predicted"/>
<sequence length="85" mass="9404">MTRVGLADTQTIERPDVDVNEDTDSERPKFFHYVKKAKIVESAVMGTMVEALCGEIFTVTKAPKPGSPVCPRCKEMYDLIGSINP</sequence>
<gene>
    <name evidence="1" type="ordered locus">Srot_0959</name>
</gene>
<dbReference type="EMBL" id="CP001958">
    <property type="protein sequence ID" value="ADG97432.1"/>
    <property type="molecule type" value="Genomic_DNA"/>
</dbReference>
<dbReference type="Pfam" id="PF11238">
    <property type="entry name" value="DUF3039"/>
    <property type="match status" value="1"/>
</dbReference>
<evidence type="ECO:0008006" key="3">
    <source>
        <dbReference type="Google" id="ProtNLM"/>
    </source>
</evidence>
<dbReference type="STRING" id="640132.Srot_0959"/>
<dbReference type="RefSeq" id="WP_013137888.1">
    <property type="nucleotide sequence ID" value="NC_014168.1"/>
</dbReference>
<evidence type="ECO:0000313" key="1">
    <source>
        <dbReference type="EMBL" id="ADG97432.1"/>
    </source>
</evidence>
<organism evidence="1 2">
    <name type="scientific">Segniliparus rotundus (strain ATCC BAA-972 / CDC 1076 / CIP 108378 / DSM 44985 / JCM 13578)</name>
    <dbReference type="NCBI Taxonomy" id="640132"/>
    <lineage>
        <taxon>Bacteria</taxon>
        <taxon>Bacillati</taxon>
        <taxon>Actinomycetota</taxon>
        <taxon>Actinomycetes</taxon>
        <taxon>Mycobacteriales</taxon>
        <taxon>Segniliparaceae</taxon>
        <taxon>Segniliparus</taxon>
    </lineage>
</organism>
<reference evidence="1 2" key="1">
    <citation type="journal article" date="2010" name="Stand. Genomic Sci.">
        <title>Complete genome sequence of Segniliparus rotundus type strain (CDC 1076).</title>
        <authorList>
            <person name="Sikorski J."/>
            <person name="Lapidus A."/>
            <person name="Copeland A."/>
            <person name="Misra M."/>
            <person name="Glavina Del Rio T."/>
            <person name="Nolan M."/>
            <person name="Lucas S."/>
            <person name="Chen F."/>
            <person name="Tice H."/>
            <person name="Cheng J.F."/>
            <person name="Jando M."/>
            <person name="Schneider S."/>
            <person name="Bruce D."/>
            <person name="Goodwin L."/>
            <person name="Pitluck S."/>
            <person name="Liolios K."/>
            <person name="Mikhailova N."/>
            <person name="Pati A."/>
            <person name="Ivanova N."/>
            <person name="Mavromatis K."/>
            <person name="Chen A."/>
            <person name="Palaniappan K."/>
            <person name="Chertkov O."/>
            <person name="Land M."/>
            <person name="Hauser L."/>
            <person name="Chang Y.J."/>
            <person name="Jeffries C.D."/>
            <person name="Brettin T."/>
            <person name="Detter J.C."/>
            <person name="Han C."/>
            <person name="Rohde M."/>
            <person name="Goker M."/>
            <person name="Bristow J."/>
            <person name="Eisen J.A."/>
            <person name="Markowitz V."/>
            <person name="Hugenholtz P."/>
            <person name="Kyrpides N.C."/>
            <person name="Klenk H.P."/>
        </authorList>
    </citation>
    <scope>NUCLEOTIDE SEQUENCE [LARGE SCALE GENOMIC DNA]</scope>
    <source>
        <strain evidence="2">ATCC BAA-972 / CDC 1076 / CIP 108378 / DSM 44985 / JCM 13578</strain>
    </source>
</reference>
<dbReference type="AlphaFoldDB" id="D6ZEQ8"/>
<dbReference type="OrthoDB" id="8481541at2"/>